<reference evidence="1" key="1">
    <citation type="journal article" date="2021" name="Proc. Natl. Acad. Sci. U.S.A.">
        <title>A Catalog of Tens of Thousands of Viruses from Human Metagenomes Reveals Hidden Associations with Chronic Diseases.</title>
        <authorList>
            <person name="Tisza M.J."/>
            <person name="Buck C.B."/>
        </authorList>
    </citation>
    <scope>NUCLEOTIDE SEQUENCE</scope>
    <source>
        <strain evidence="1">CtQad106</strain>
    </source>
</reference>
<organism evidence="1">
    <name type="scientific">Ackermannviridae sp. ctQad106</name>
    <dbReference type="NCBI Taxonomy" id="2826820"/>
    <lineage>
        <taxon>Viruses</taxon>
        <taxon>Duplodnaviria</taxon>
        <taxon>Heunggongvirae</taxon>
        <taxon>Uroviricota</taxon>
        <taxon>Caudoviricetes</taxon>
        <taxon>Pantevenvirales</taxon>
        <taxon>Ackermannviridae</taxon>
    </lineage>
</organism>
<evidence type="ECO:0000313" key="1">
    <source>
        <dbReference type="EMBL" id="DAE20272.1"/>
    </source>
</evidence>
<proteinExistence type="predicted"/>
<protein>
    <submittedName>
        <fullName evidence="1">Uncharacterized protein</fullName>
    </submittedName>
</protein>
<dbReference type="EMBL" id="BK015691">
    <property type="protein sequence ID" value="DAE20272.1"/>
    <property type="molecule type" value="Genomic_DNA"/>
</dbReference>
<accession>A0A8S5QMH9</accession>
<name>A0A8S5QMH9_9CAUD</name>
<sequence length="139" mass="15395">MKTEIVVSIGGAVKRSPNREPDEYAYFAQVRGFSFAALPVPDGWQWCIGFQGDAPHRKRVTISLPDFIFKDKVWDLHSEYRTDDGLGDLVVITCDPVRVCGNVEAAIDAAIKTIVVSAPTKSGKRENIPFTIESVSPIW</sequence>